<dbReference type="Proteomes" id="UP001415857">
    <property type="component" value="Unassembled WGS sequence"/>
</dbReference>
<dbReference type="EMBL" id="JBBPBK010000005">
    <property type="protein sequence ID" value="KAK9284637.1"/>
    <property type="molecule type" value="Genomic_DNA"/>
</dbReference>
<accession>A0AAP0RU38</accession>
<sequence>MSYLNRVWMAASVAVVQGHTDPGHKLKSGLKSIQLSKKSFSSPAAAGGESADLRPLSGFIDSHLGGPVSATYRKVLNQLDPLEICKLARLNRAFRGASSADFVWESKLLFDYRFLIDKLFGGGTKVDISIISCAARKLPGPLPVVDMSKKGFIDWLASM</sequence>
<gene>
    <name evidence="1" type="ORF">L1049_023813</name>
</gene>
<evidence type="ECO:0008006" key="3">
    <source>
        <dbReference type="Google" id="ProtNLM"/>
    </source>
</evidence>
<keyword evidence="2" id="KW-1185">Reference proteome</keyword>
<name>A0AAP0RU38_LIQFO</name>
<evidence type="ECO:0000313" key="1">
    <source>
        <dbReference type="EMBL" id="KAK9284637.1"/>
    </source>
</evidence>
<proteinExistence type="predicted"/>
<reference evidence="1 2" key="1">
    <citation type="journal article" date="2024" name="Plant J.">
        <title>Genome sequences and population genomics reveal climatic adaptation and genomic divergence between two closely related sweetgum species.</title>
        <authorList>
            <person name="Xu W.Q."/>
            <person name="Ren C.Q."/>
            <person name="Zhang X.Y."/>
            <person name="Comes H.P."/>
            <person name="Liu X.H."/>
            <person name="Li Y.G."/>
            <person name="Kettle C.J."/>
            <person name="Jalonen R."/>
            <person name="Gaisberger H."/>
            <person name="Ma Y.Z."/>
            <person name="Qiu Y.X."/>
        </authorList>
    </citation>
    <scope>NUCLEOTIDE SEQUENCE [LARGE SCALE GENOMIC DNA]</scope>
    <source>
        <strain evidence="1">Hangzhou</strain>
    </source>
</reference>
<dbReference type="PANTHER" id="PTHR31960:SF3">
    <property type="entry name" value="F-BOX PROTEIN PP2-A13"/>
    <property type="match status" value="1"/>
</dbReference>
<comment type="caution">
    <text evidence="1">The sequence shown here is derived from an EMBL/GenBank/DDBJ whole genome shotgun (WGS) entry which is preliminary data.</text>
</comment>
<dbReference type="InterPro" id="IPR036047">
    <property type="entry name" value="F-box-like_dom_sf"/>
</dbReference>
<dbReference type="SUPFAM" id="SSF81383">
    <property type="entry name" value="F-box domain"/>
    <property type="match status" value="1"/>
</dbReference>
<organism evidence="1 2">
    <name type="scientific">Liquidambar formosana</name>
    <name type="common">Formosan gum</name>
    <dbReference type="NCBI Taxonomy" id="63359"/>
    <lineage>
        <taxon>Eukaryota</taxon>
        <taxon>Viridiplantae</taxon>
        <taxon>Streptophyta</taxon>
        <taxon>Embryophyta</taxon>
        <taxon>Tracheophyta</taxon>
        <taxon>Spermatophyta</taxon>
        <taxon>Magnoliopsida</taxon>
        <taxon>eudicotyledons</taxon>
        <taxon>Gunneridae</taxon>
        <taxon>Pentapetalae</taxon>
        <taxon>Saxifragales</taxon>
        <taxon>Altingiaceae</taxon>
        <taxon>Liquidambar</taxon>
    </lineage>
</organism>
<evidence type="ECO:0000313" key="2">
    <source>
        <dbReference type="Proteomes" id="UP001415857"/>
    </source>
</evidence>
<dbReference type="PANTHER" id="PTHR31960">
    <property type="entry name" value="F-BOX PROTEIN PP2-A15"/>
    <property type="match status" value="1"/>
</dbReference>
<protein>
    <recommendedName>
        <fullName evidence="3">F-box domain-containing protein</fullName>
    </recommendedName>
</protein>
<dbReference type="AlphaFoldDB" id="A0AAP0RU38"/>